<dbReference type="RefSeq" id="WP_008819288.1">
    <property type="nucleotide sequence ID" value="NZ_AP025565.1"/>
</dbReference>
<comment type="caution">
    <text evidence="2">The sequence shown here is derived from an EMBL/GenBank/DDBJ whole genome shotgun (WGS) entry which is preliminary data.</text>
</comment>
<dbReference type="EMBL" id="JAKTMA010000013">
    <property type="protein sequence ID" value="MCR0232930.1"/>
    <property type="molecule type" value="Genomic_DNA"/>
</dbReference>
<gene>
    <name evidence="2" type="ORF">MKC95_09135</name>
</gene>
<sequence length="175" mass="19784">MKKIILILLTILSISTTGITYTNIHAKDDNTCNTDDAVIVKHYENEDGEEIKLYNDGVEVTYQKDGVIVLRDYKNHFDAKPPVIQTPSTRVVPYLWIKIGMAVWTGISACSNIYYVTDGRVDVCRVVARMLGTTRKPNAKYELTGKFIPGRIPGCEPIHSGPCNRGYWEYRVVKL</sequence>
<dbReference type="AlphaFoldDB" id="A0AAP2XS82"/>
<proteinExistence type="predicted"/>
<keyword evidence="1" id="KW-0732">Signal</keyword>
<evidence type="ECO:0000313" key="2">
    <source>
        <dbReference type="EMBL" id="MCR0232930.1"/>
    </source>
</evidence>
<feature type="chain" id="PRO_5043040124" evidence="1">
    <location>
        <begin position="21"/>
        <end position="175"/>
    </location>
</feature>
<reference evidence="2" key="1">
    <citation type="journal article" date="2022" name="Clin. Infect. Dis.">
        <title>Association between Clostridium innocuum and antibiotic-associated diarrhea in adults and children: A cross-sectional study and comparative genomics analysis.</title>
        <authorList>
            <person name="Cherny K.E."/>
            <person name="Muscat E.B."/>
            <person name="Balaji A."/>
            <person name="Mukherjee J."/>
            <person name="Ozer E.A."/>
            <person name="Angarone M.P."/>
            <person name="Hauser A.R."/>
            <person name="Sichel J.S."/>
            <person name="Amponsah E."/>
            <person name="Kociolek L.K."/>
        </authorList>
    </citation>
    <scope>NUCLEOTIDE SEQUENCE</scope>
    <source>
        <strain evidence="2">NU1-AC-029v</strain>
    </source>
</reference>
<name>A0AAP2XS82_CLOIN</name>
<evidence type="ECO:0000256" key="1">
    <source>
        <dbReference type="SAM" id="SignalP"/>
    </source>
</evidence>
<accession>A0AAP2XS82</accession>
<protein>
    <submittedName>
        <fullName evidence="2">Uncharacterized protein</fullName>
    </submittedName>
</protein>
<organism evidence="2 3">
    <name type="scientific">Clostridium innocuum</name>
    <dbReference type="NCBI Taxonomy" id="1522"/>
    <lineage>
        <taxon>Bacteria</taxon>
        <taxon>Bacillati</taxon>
        <taxon>Bacillota</taxon>
        <taxon>Clostridia</taxon>
        <taxon>Eubacteriales</taxon>
        <taxon>Clostridiaceae</taxon>
        <taxon>Clostridium</taxon>
    </lineage>
</organism>
<feature type="signal peptide" evidence="1">
    <location>
        <begin position="1"/>
        <end position="20"/>
    </location>
</feature>
<dbReference type="Proteomes" id="UP001203972">
    <property type="component" value="Unassembled WGS sequence"/>
</dbReference>
<evidence type="ECO:0000313" key="3">
    <source>
        <dbReference type="Proteomes" id="UP001203972"/>
    </source>
</evidence>